<protein>
    <submittedName>
        <fullName evidence="2">Uncharacterized protein</fullName>
    </submittedName>
</protein>
<gene>
    <name evidence="2" type="ORF">GWO12_09735</name>
</gene>
<comment type="caution">
    <text evidence="2">The sequence shown here is derived from an EMBL/GenBank/DDBJ whole genome shotgun (WGS) entry which is preliminary data.</text>
</comment>
<sequence>MRNLSSRALVAFGSAAALAMVFPSTAATQAPARQDCTVRPDPSGLIRGDQIPSGCLLRNASQDTVALPSTDWETALGFCEAFTERIDFAPTPKYSTLEIMLERCKPLLEAADPANREGGADFESFTSEFGSIQRHFGSLQRHFGSIQRHFGSTQRHFGRIQRHFGREPGGDGRGGG</sequence>
<reference evidence="2 3" key="1">
    <citation type="submission" date="2020-01" db="EMBL/GenBank/DDBJ databases">
        <title>Genomes assembled from Gulf of Kutch pelagic sediment metagenomes.</title>
        <authorList>
            <person name="Chandrashekar M."/>
            <person name="Mahajan M.S."/>
            <person name="Dave K.J."/>
            <person name="Vatsa P."/>
            <person name="Nathani N.M."/>
        </authorList>
    </citation>
    <scope>NUCLEOTIDE SEQUENCE [LARGE SCALE GENOMIC DNA]</scope>
    <source>
        <strain evidence="2">KS3-K002</strain>
    </source>
</reference>
<dbReference type="Proteomes" id="UP000702544">
    <property type="component" value="Unassembled WGS sequence"/>
</dbReference>
<keyword evidence="1" id="KW-0732">Signal</keyword>
<evidence type="ECO:0000313" key="2">
    <source>
        <dbReference type="EMBL" id="NIR75371.1"/>
    </source>
</evidence>
<proteinExistence type="predicted"/>
<feature type="chain" id="PRO_5042084743" evidence="1">
    <location>
        <begin position="27"/>
        <end position="176"/>
    </location>
</feature>
<organism evidence="2 3">
    <name type="scientific">Candidatus Kutchimonas denitrificans</name>
    <dbReference type="NCBI Taxonomy" id="3056748"/>
    <lineage>
        <taxon>Bacteria</taxon>
        <taxon>Pseudomonadati</taxon>
        <taxon>Gemmatimonadota</taxon>
        <taxon>Gemmatimonadia</taxon>
        <taxon>Candidatus Palauibacterales</taxon>
        <taxon>Candidatus Palauibacteraceae</taxon>
        <taxon>Candidatus Kutchimonas</taxon>
    </lineage>
</organism>
<dbReference type="PROSITE" id="PS51318">
    <property type="entry name" value="TAT"/>
    <property type="match status" value="1"/>
</dbReference>
<dbReference type="InterPro" id="IPR006311">
    <property type="entry name" value="TAT_signal"/>
</dbReference>
<dbReference type="AlphaFoldDB" id="A0AAE4ZBR0"/>
<dbReference type="EMBL" id="JAACAK010000075">
    <property type="protein sequence ID" value="NIR75371.1"/>
    <property type="molecule type" value="Genomic_DNA"/>
</dbReference>
<name>A0AAE4ZBR0_9BACT</name>
<evidence type="ECO:0000256" key="1">
    <source>
        <dbReference type="SAM" id="SignalP"/>
    </source>
</evidence>
<evidence type="ECO:0000313" key="3">
    <source>
        <dbReference type="Proteomes" id="UP000702544"/>
    </source>
</evidence>
<feature type="signal peptide" evidence="1">
    <location>
        <begin position="1"/>
        <end position="26"/>
    </location>
</feature>
<accession>A0AAE4ZBR0</accession>